<dbReference type="AlphaFoldDB" id="A0A0A8ZTF5"/>
<proteinExistence type="predicted"/>
<name>A0A0A8ZTF5_ARUDO</name>
<evidence type="ECO:0000313" key="1">
    <source>
        <dbReference type="EMBL" id="JAD42076.1"/>
    </source>
</evidence>
<sequence>MLWNGPLQYVLASWCFVSPEVLSPSCLFFLQLLCCYSLLWRLPLYLNCQLIQLWVSDQDDMNRFHLFLLAHDSRFCEPSKDGPDLTSILSHTTAQPRLLSSARLVFWHKSSALLVSFWENRSQMPCT</sequence>
<dbReference type="EMBL" id="GBRH01255819">
    <property type="protein sequence ID" value="JAD42076.1"/>
    <property type="molecule type" value="Transcribed_RNA"/>
</dbReference>
<reference evidence="1" key="1">
    <citation type="submission" date="2014-09" db="EMBL/GenBank/DDBJ databases">
        <authorList>
            <person name="Magalhaes I.L.F."/>
            <person name="Oliveira U."/>
            <person name="Santos F.R."/>
            <person name="Vidigal T.H.D.A."/>
            <person name="Brescovit A.D."/>
            <person name="Santos A.J."/>
        </authorList>
    </citation>
    <scope>NUCLEOTIDE SEQUENCE</scope>
    <source>
        <tissue evidence="1">Shoot tissue taken approximately 20 cm above the soil surface</tissue>
    </source>
</reference>
<accession>A0A0A8ZTF5</accession>
<organism evidence="1">
    <name type="scientific">Arundo donax</name>
    <name type="common">Giant reed</name>
    <name type="synonym">Donax arundinaceus</name>
    <dbReference type="NCBI Taxonomy" id="35708"/>
    <lineage>
        <taxon>Eukaryota</taxon>
        <taxon>Viridiplantae</taxon>
        <taxon>Streptophyta</taxon>
        <taxon>Embryophyta</taxon>
        <taxon>Tracheophyta</taxon>
        <taxon>Spermatophyta</taxon>
        <taxon>Magnoliopsida</taxon>
        <taxon>Liliopsida</taxon>
        <taxon>Poales</taxon>
        <taxon>Poaceae</taxon>
        <taxon>PACMAD clade</taxon>
        <taxon>Arundinoideae</taxon>
        <taxon>Arundineae</taxon>
        <taxon>Arundo</taxon>
    </lineage>
</organism>
<protein>
    <submittedName>
        <fullName evidence="1">Uncharacterized protein</fullName>
    </submittedName>
</protein>
<reference evidence="1" key="2">
    <citation type="journal article" date="2015" name="Data Brief">
        <title>Shoot transcriptome of the giant reed, Arundo donax.</title>
        <authorList>
            <person name="Barrero R.A."/>
            <person name="Guerrero F.D."/>
            <person name="Moolhuijzen P."/>
            <person name="Goolsby J.A."/>
            <person name="Tidwell J."/>
            <person name="Bellgard S.E."/>
            <person name="Bellgard M.I."/>
        </authorList>
    </citation>
    <scope>NUCLEOTIDE SEQUENCE</scope>
    <source>
        <tissue evidence="1">Shoot tissue taken approximately 20 cm above the soil surface</tissue>
    </source>
</reference>